<dbReference type="AlphaFoldDB" id="A0AAE0VQN9"/>
<name>A0AAE0VQN9_9BIVA</name>
<proteinExistence type="predicted"/>
<reference evidence="2" key="2">
    <citation type="journal article" date="2021" name="Genome Biol. Evol.">
        <title>Developing a high-quality reference genome for a parasitic bivalve with doubly uniparental inheritance (Bivalvia: Unionida).</title>
        <authorList>
            <person name="Smith C.H."/>
        </authorList>
    </citation>
    <scope>NUCLEOTIDE SEQUENCE</scope>
    <source>
        <strain evidence="2">CHS0354</strain>
        <tissue evidence="2">Mantle</tissue>
    </source>
</reference>
<accession>A0AAE0VQN9</accession>
<protein>
    <recommendedName>
        <fullName evidence="1">DZIP3-like HEPN domain-containing protein</fullName>
    </recommendedName>
</protein>
<feature type="domain" description="DZIP3-like HEPN" evidence="1">
    <location>
        <begin position="55"/>
        <end position="141"/>
    </location>
</feature>
<evidence type="ECO:0000313" key="3">
    <source>
        <dbReference type="Proteomes" id="UP001195483"/>
    </source>
</evidence>
<reference evidence="2" key="3">
    <citation type="submission" date="2023-05" db="EMBL/GenBank/DDBJ databases">
        <authorList>
            <person name="Smith C.H."/>
        </authorList>
    </citation>
    <scope>NUCLEOTIDE SEQUENCE</scope>
    <source>
        <strain evidence="2">CHS0354</strain>
        <tissue evidence="2">Mantle</tissue>
    </source>
</reference>
<dbReference type="InterPro" id="IPR041249">
    <property type="entry name" value="HEPN_DZIP3"/>
</dbReference>
<sequence>MASSKILAPSAEKVNFSRIIALLIDGGKLALRCQFDQHFPPSCLDKDLCQGKIRKTLGDMKRKGTINDIQWYRLYPPTTGPPVSSENFDISLFTCLLRNICGLNPPKTGWDNTPSPGDKSPEADIVRIRLLRNEVPIEVTKTITLFNKNEFLSCSSSPEQKPITEKMNSAILIILFASTLFQASYSCGIWNENKPCHCACEDASASCRAYCGTITGTGVQKVIEQNRCYNNCFNTFTSCYNGC</sequence>
<evidence type="ECO:0000259" key="1">
    <source>
        <dbReference type="Pfam" id="PF18738"/>
    </source>
</evidence>
<comment type="caution">
    <text evidence="2">The sequence shown here is derived from an EMBL/GenBank/DDBJ whole genome shotgun (WGS) entry which is preliminary data.</text>
</comment>
<reference evidence="2" key="1">
    <citation type="journal article" date="2021" name="Genome Biol. Evol.">
        <title>A High-Quality Reference Genome for a Parasitic Bivalve with Doubly Uniparental Inheritance (Bivalvia: Unionida).</title>
        <authorList>
            <person name="Smith C.H."/>
        </authorList>
    </citation>
    <scope>NUCLEOTIDE SEQUENCE</scope>
    <source>
        <strain evidence="2">CHS0354</strain>
    </source>
</reference>
<keyword evidence="3" id="KW-1185">Reference proteome</keyword>
<evidence type="ECO:0000313" key="2">
    <source>
        <dbReference type="EMBL" id="KAK3586426.1"/>
    </source>
</evidence>
<organism evidence="2 3">
    <name type="scientific">Potamilus streckersoni</name>
    <dbReference type="NCBI Taxonomy" id="2493646"/>
    <lineage>
        <taxon>Eukaryota</taxon>
        <taxon>Metazoa</taxon>
        <taxon>Spiralia</taxon>
        <taxon>Lophotrochozoa</taxon>
        <taxon>Mollusca</taxon>
        <taxon>Bivalvia</taxon>
        <taxon>Autobranchia</taxon>
        <taxon>Heteroconchia</taxon>
        <taxon>Palaeoheterodonta</taxon>
        <taxon>Unionida</taxon>
        <taxon>Unionoidea</taxon>
        <taxon>Unionidae</taxon>
        <taxon>Ambleminae</taxon>
        <taxon>Lampsilini</taxon>
        <taxon>Potamilus</taxon>
    </lineage>
</organism>
<dbReference type="Proteomes" id="UP001195483">
    <property type="component" value="Unassembled WGS sequence"/>
</dbReference>
<dbReference type="Pfam" id="PF18738">
    <property type="entry name" value="HEPN_DZIP3"/>
    <property type="match status" value="1"/>
</dbReference>
<dbReference type="EMBL" id="JAEAOA010001047">
    <property type="protein sequence ID" value="KAK3586426.1"/>
    <property type="molecule type" value="Genomic_DNA"/>
</dbReference>
<gene>
    <name evidence="2" type="ORF">CHS0354_017068</name>
</gene>